<feature type="region of interest" description="Disordered" evidence="2">
    <location>
        <begin position="454"/>
        <end position="498"/>
    </location>
</feature>
<evidence type="ECO:0000256" key="2">
    <source>
        <dbReference type="SAM" id="MobiDB-lite"/>
    </source>
</evidence>
<organism evidence="3 4">
    <name type="scientific">Paratrimastix pyriformis</name>
    <dbReference type="NCBI Taxonomy" id="342808"/>
    <lineage>
        <taxon>Eukaryota</taxon>
        <taxon>Metamonada</taxon>
        <taxon>Preaxostyla</taxon>
        <taxon>Paratrimastigidae</taxon>
        <taxon>Paratrimastix</taxon>
    </lineage>
</organism>
<feature type="region of interest" description="Disordered" evidence="2">
    <location>
        <begin position="522"/>
        <end position="697"/>
    </location>
</feature>
<evidence type="ECO:0000256" key="1">
    <source>
        <dbReference type="SAM" id="Coils"/>
    </source>
</evidence>
<feature type="compositionally biased region" description="Low complexity" evidence="2">
    <location>
        <begin position="212"/>
        <end position="225"/>
    </location>
</feature>
<feature type="compositionally biased region" description="Low complexity" evidence="2">
    <location>
        <begin position="526"/>
        <end position="537"/>
    </location>
</feature>
<accession>A0ABQ8UMH2</accession>
<feature type="compositionally biased region" description="Low complexity" evidence="2">
    <location>
        <begin position="787"/>
        <end position="805"/>
    </location>
</feature>
<feature type="compositionally biased region" description="Pro residues" evidence="2">
    <location>
        <begin position="114"/>
        <end position="153"/>
    </location>
</feature>
<evidence type="ECO:0000313" key="3">
    <source>
        <dbReference type="EMBL" id="KAJ4459196.1"/>
    </source>
</evidence>
<feature type="compositionally biased region" description="Polar residues" evidence="2">
    <location>
        <begin position="1"/>
        <end position="10"/>
    </location>
</feature>
<dbReference type="Proteomes" id="UP001141327">
    <property type="component" value="Unassembled WGS sequence"/>
</dbReference>
<comment type="caution">
    <text evidence="3">The sequence shown here is derived from an EMBL/GenBank/DDBJ whole genome shotgun (WGS) entry which is preliminary data.</text>
</comment>
<proteinExistence type="predicted"/>
<feature type="region of interest" description="Disordered" evidence="2">
    <location>
        <begin position="186"/>
        <end position="225"/>
    </location>
</feature>
<feature type="region of interest" description="Disordered" evidence="2">
    <location>
        <begin position="713"/>
        <end position="767"/>
    </location>
</feature>
<feature type="region of interest" description="Disordered" evidence="2">
    <location>
        <begin position="1"/>
        <end position="172"/>
    </location>
</feature>
<feature type="compositionally biased region" description="Polar residues" evidence="2">
    <location>
        <begin position="544"/>
        <end position="561"/>
    </location>
</feature>
<feature type="compositionally biased region" description="Gly residues" evidence="2">
    <location>
        <begin position="732"/>
        <end position="753"/>
    </location>
</feature>
<sequence>MESFSSQLASVASVFFPTPPTTERHQPKRDHFRDDIQQVITEIHGKRRGSSTQSQPQQPIPIPPPPSTRFVPPTTAGGTFPSMVGMEIPNPLRMTPPPPPPPPPFGRPRSGMRPSPPTTVAPLPLPPPLIPPTNPTPPPPPSAPTPPMGPAPTPVGAAKSRHHRGGVGAPSDPAFLADLALARPPPPVAVPQAPISAPGAPGQQHRGKTDKTTTSSGGAPSGTGWSARMQNVEAQLLTMEPGTSIPVLHAYLIPGTSFSLYWRTHTSFHRHIRVLLSPCIDAHIPHSSTSPIRPGLVRREQAQRSELTGRVASMEQLLRKADERAVLMERRMEEQARCLREELQTEVAMLRQALADAKSEAAKVEGDLNTVKQKALQAHRTADDTKSRFNEFQLKARVQLQRHNFGDLGVFVAKLTLTGFMICLAYTRHAGRAFIFLCQSLCHLCCPRVKPPPPLPAPTEPEFPFRDFAPSRRSRRGTSRTRVGVMADQPLIGDDPPFLQKRGSAATWAGTAVGAVPERLTVSANSLRPRPTSSSPLAAGESPTAPTSANSADGTNKSPSGSSGGTRGNEGLSTTSPLGPGSLPTLEFDPNSAMVEQGAPPQRRLSRGARAEAGGGVVNSGGVAGTGGGMATVPATVPESEEDDDDEADEDDDDFRSTVSSHDGHRGAPASRTTPQGSTPTAASNVAGSNRGAVNPLTTPYATALGALGSAVTNPLRTPALGGSASDTSPTTGGGRQRGAGGGAAGGSAGGGAAPYTPGTPGMQTDFKGLAGKLLGVASPLMRGGDDMAMGAAPGGMQTQMQMGGESRIWARRSSVGPEDRGKRSGE</sequence>
<feature type="compositionally biased region" description="Pro residues" evidence="2">
    <location>
        <begin position="94"/>
        <end position="106"/>
    </location>
</feature>
<evidence type="ECO:0000313" key="4">
    <source>
        <dbReference type="Proteomes" id="UP001141327"/>
    </source>
</evidence>
<feature type="coiled-coil region" evidence="1">
    <location>
        <begin position="304"/>
        <end position="374"/>
    </location>
</feature>
<feature type="region of interest" description="Disordered" evidence="2">
    <location>
        <begin position="784"/>
        <end position="827"/>
    </location>
</feature>
<feature type="compositionally biased region" description="Pro residues" evidence="2">
    <location>
        <begin position="58"/>
        <end position="67"/>
    </location>
</feature>
<dbReference type="EMBL" id="JAPMOS010000022">
    <property type="protein sequence ID" value="KAJ4459196.1"/>
    <property type="molecule type" value="Genomic_DNA"/>
</dbReference>
<reference evidence="3" key="1">
    <citation type="journal article" date="2022" name="bioRxiv">
        <title>Genomics of Preaxostyla Flagellates Illuminates Evolutionary Transitions and the Path Towards Mitochondrial Loss.</title>
        <authorList>
            <person name="Novak L.V.F."/>
            <person name="Treitli S.C."/>
            <person name="Pyrih J."/>
            <person name="Halakuc P."/>
            <person name="Pipaliya S.V."/>
            <person name="Vacek V."/>
            <person name="Brzon O."/>
            <person name="Soukal P."/>
            <person name="Eme L."/>
            <person name="Dacks J.B."/>
            <person name="Karnkowska A."/>
            <person name="Elias M."/>
            <person name="Hampl V."/>
        </authorList>
    </citation>
    <scope>NUCLEOTIDE SEQUENCE</scope>
    <source>
        <strain evidence="3">RCP-MX</strain>
    </source>
</reference>
<protein>
    <submittedName>
        <fullName evidence="3">Uncharacterized protein</fullName>
    </submittedName>
</protein>
<feature type="compositionally biased region" description="Basic and acidic residues" evidence="2">
    <location>
        <begin position="22"/>
        <end position="36"/>
    </location>
</feature>
<gene>
    <name evidence="3" type="ORF">PAPYR_5002</name>
</gene>
<feature type="compositionally biased region" description="Acidic residues" evidence="2">
    <location>
        <begin position="639"/>
        <end position="654"/>
    </location>
</feature>
<name>A0ABQ8UMH2_9EUKA</name>
<feature type="compositionally biased region" description="Polar residues" evidence="2">
    <location>
        <begin position="671"/>
        <end position="688"/>
    </location>
</feature>
<feature type="compositionally biased region" description="Basic and acidic residues" evidence="2">
    <location>
        <begin position="818"/>
        <end position="827"/>
    </location>
</feature>
<feature type="compositionally biased region" description="Gly residues" evidence="2">
    <location>
        <begin position="613"/>
        <end position="630"/>
    </location>
</feature>
<keyword evidence="4" id="KW-1185">Reference proteome</keyword>
<keyword evidence="1" id="KW-0175">Coiled coil</keyword>